<gene>
    <name evidence="1" type="ORF">LPBF_02505</name>
</gene>
<dbReference type="EMBL" id="LVEP01000011">
    <property type="protein sequence ID" value="OCB78416.1"/>
    <property type="molecule type" value="Genomic_DNA"/>
</dbReference>
<organism evidence="1 2">
    <name type="scientific">Flavobacterium crassostreae</name>
    <dbReference type="NCBI Taxonomy" id="1763534"/>
    <lineage>
        <taxon>Bacteria</taxon>
        <taxon>Pseudomonadati</taxon>
        <taxon>Bacteroidota</taxon>
        <taxon>Flavobacteriia</taxon>
        <taxon>Flavobacteriales</taxon>
        <taxon>Flavobacteriaceae</taxon>
        <taxon>Flavobacterium</taxon>
    </lineage>
</organism>
<dbReference type="STRING" id="1763534.GCA_001831475_02353"/>
<dbReference type="OrthoDB" id="1338067at2"/>
<name>A0A1B9E901_9FLAO</name>
<proteinExistence type="predicted"/>
<protein>
    <submittedName>
        <fullName evidence="1">Uncharacterized protein</fullName>
    </submittedName>
</protein>
<evidence type="ECO:0000313" key="1">
    <source>
        <dbReference type="EMBL" id="OCB78416.1"/>
    </source>
</evidence>
<dbReference type="AlphaFoldDB" id="A0A1B9E901"/>
<dbReference type="RefSeq" id="WP_066332075.1">
    <property type="nucleotide sequence ID" value="NZ_CP017688.1"/>
</dbReference>
<comment type="caution">
    <text evidence="1">The sequence shown here is derived from an EMBL/GenBank/DDBJ whole genome shotgun (WGS) entry which is preliminary data.</text>
</comment>
<dbReference type="Proteomes" id="UP000093510">
    <property type="component" value="Unassembled WGS sequence"/>
</dbReference>
<sequence length="200" mass="22473">MESLLINDFINHHSLPVCTTSIAQNVSHRYFEIDDVARNLVVHMTPSNGMVKYENPYNKEVAIIDYDGFLTNTPHVFQQGKERCDVLVHTTNESSYFILNELKNRIPATKVLTKATSQMIATLNELNTVPTIVSFIANFTVKKCCYCNTQSTAPNPLSATVAFNRLSTISTNGLKLSNADIENFGFELWEYSGNQTIKLN</sequence>
<keyword evidence="2" id="KW-1185">Reference proteome</keyword>
<reference evidence="1 2" key="1">
    <citation type="submission" date="2016-03" db="EMBL/GenBank/DDBJ databases">
        <authorList>
            <person name="Ploux O."/>
        </authorList>
    </citation>
    <scope>NUCLEOTIDE SEQUENCE [LARGE SCALE GENOMIC DNA]</scope>
    <source>
        <strain evidence="1 2">LPB0076</strain>
    </source>
</reference>
<evidence type="ECO:0000313" key="2">
    <source>
        <dbReference type="Proteomes" id="UP000093510"/>
    </source>
</evidence>
<accession>A0A1B9E901</accession>